<dbReference type="OMA" id="RREHGYM"/>
<dbReference type="PANTHER" id="PTHR39966:SF1">
    <property type="entry name" value="HEMERYTHRIN-LIKE DOMAIN-CONTAINING PROTEIN"/>
    <property type="match status" value="1"/>
</dbReference>
<dbReference type="GO" id="GO:0005886">
    <property type="term" value="C:plasma membrane"/>
    <property type="evidence" value="ECO:0007669"/>
    <property type="project" value="TreeGrafter"/>
</dbReference>
<dbReference type="Gene3D" id="1.20.120.520">
    <property type="entry name" value="nmb1532 protein domain like"/>
    <property type="match status" value="1"/>
</dbReference>
<evidence type="ECO:0000259" key="1">
    <source>
        <dbReference type="Pfam" id="PF01814"/>
    </source>
</evidence>
<organism evidence="2 3">
    <name type="scientific">Vibrio furnissii</name>
    <dbReference type="NCBI Taxonomy" id="29494"/>
    <lineage>
        <taxon>Bacteria</taxon>
        <taxon>Pseudomonadati</taxon>
        <taxon>Pseudomonadota</taxon>
        <taxon>Gammaproteobacteria</taxon>
        <taxon>Vibrionales</taxon>
        <taxon>Vibrionaceae</taxon>
        <taxon>Vibrio</taxon>
    </lineage>
</organism>
<proteinExistence type="predicted"/>
<sequence length="183" mass="21572">MMIERIRREHGYMTRLLAILRDKLKLLKSEQAINYTLVKEIVDYLGSHSETVHHPKEDIIYRYYMAHYGELQTVADLEKEHVTLSEQTHAFLDIVEMILQDAVVPQAVIIEKLEAFIDAQRRHLEMEEQSILPLINRTFTVSDWQNVESQWNENEDDPVFGETIAERFAQLARRVRKSESECT</sequence>
<dbReference type="InterPro" id="IPR012312">
    <property type="entry name" value="Hemerythrin-like"/>
</dbReference>
<protein>
    <submittedName>
        <fullName evidence="2">Cation-binding protein</fullName>
    </submittedName>
</protein>
<dbReference type="GeneID" id="50534628"/>
<dbReference type="Pfam" id="PF01814">
    <property type="entry name" value="Hemerythrin"/>
    <property type="match status" value="1"/>
</dbReference>
<evidence type="ECO:0000313" key="3">
    <source>
        <dbReference type="Proteomes" id="UP000051221"/>
    </source>
</evidence>
<reference evidence="2 3" key="1">
    <citation type="submission" date="2015-08" db="EMBL/GenBank/DDBJ databases">
        <title>Antibacterial properties of a collection of Vibrionaceae strains.</title>
        <authorList>
            <person name="Giubergia S."/>
        </authorList>
    </citation>
    <scope>NUCLEOTIDE SEQUENCE [LARGE SCALE GENOMIC DNA]</scope>
    <source>
        <strain evidence="2 3">S0821</strain>
    </source>
</reference>
<name>A0A0Q2MDX2_VIBFU</name>
<dbReference type="InParanoid" id="A0A0Q2MDX2"/>
<keyword evidence="3" id="KW-1185">Reference proteome</keyword>
<comment type="caution">
    <text evidence="2">The sequence shown here is derived from an EMBL/GenBank/DDBJ whole genome shotgun (WGS) entry which is preliminary data.</text>
</comment>
<feature type="domain" description="Hemerythrin-like" evidence="1">
    <location>
        <begin position="2"/>
        <end position="135"/>
    </location>
</feature>
<dbReference type="PANTHER" id="PTHR39966">
    <property type="entry name" value="BLL2471 PROTEIN-RELATED"/>
    <property type="match status" value="1"/>
</dbReference>
<dbReference type="Proteomes" id="UP000051221">
    <property type="component" value="Unassembled WGS sequence"/>
</dbReference>
<dbReference type="RefSeq" id="WP_014205722.1">
    <property type="nucleotide sequence ID" value="NZ_CABLCD010000008.1"/>
</dbReference>
<gene>
    <name evidence="2" type="ORF">AMR76_09405</name>
</gene>
<accession>A0A0Q2MDX2</accession>
<dbReference type="AlphaFoldDB" id="A0A0Q2MDX2"/>
<dbReference type="EMBL" id="LKHS01000007">
    <property type="protein sequence ID" value="KQH86241.1"/>
    <property type="molecule type" value="Genomic_DNA"/>
</dbReference>
<dbReference type="OrthoDB" id="7349010at2"/>
<evidence type="ECO:0000313" key="2">
    <source>
        <dbReference type="EMBL" id="KQH86241.1"/>
    </source>
</evidence>